<feature type="domain" description="BP28 C-terminal" evidence="9">
    <location>
        <begin position="1736"/>
        <end position="1885"/>
    </location>
</feature>
<evidence type="ECO:0000313" key="10">
    <source>
        <dbReference type="EMBL" id="CAH1104889.1"/>
    </source>
</evidence>
<organism evidence="10 11">
    <name type="scientific">Psylliodes chrysocephalus</name>
    <dbReference type="NCBI Taxonomy" id="3402493"/>
    <lineage>
        <taxon>Eukaryota</taxon>
        <taxon>Metazoa</taxon>
        <taxon>Ecdysozoa</taxon>
        <taxon>Arthropoda</taxon>
        <taxon>Hexapoda</taxon>
        <taxon>Insecta</taxon>
        <taxon>Pterygota</taxon>
        <taxon>Neoptera</taxon>
        <taxon>Endopterygota</taxon>
        <taxon>Coleoptera</taxon>
        <taxon>Polyphaga</taxon>
        <taxon>Cucujiformia</taxon>
        <taxon>Chrysomeloidea</taxon>
        <taxon>Chrysomelidae</taxon>
        <taxon>Galerucinae</taxon>
        <taxon>Alticini</taxon>
        <taxon>Psylliodes</taxon>
    </lineage>
</organism>
<dbReference type="InterPro" id="IPR011989">
    <property type="entry name" value="ARM-like"/>
</dbReference>
<keyword evidence="5 8" id="KW-0539">Nucleus</keyword>
<evidence type="ECO:0000259" key="9">
    <source>
        <dbReference type="SMART" id="SM01036"/>
    </source>
</evidence>
<evidence type="ECO:0000256" key="1">
    <source>
        <dbReference type="ARBA" id="ARBA00004604"/>
    </source>
</evidence>
<dbReference type="PANTHER" id="PTHR13457:SF1">
    <property type="entry name" value="HEAT REPEAT-CONTAINING PROTEIN 1"/>
    <property type="match status" value="1"/>
</dbReference>
<dbReference type="Proteomes" id="UP001153636">
    <property type="component" value="Chromosome 18"/>
</dbReference>
<dbReference type="GO" id="GO:0034455">
    <property type="term" value="C:t-UTP complex"/>
    <property type="evidence" value="ECO:0007669"/>
    <property type="project" value="TreeGrafter"/>
</dbReference>
<dbReference type="GO" id="GO:0030686">
    <property type="term" value="C:90S preribosome"/>
    <property type="evidence" value="ECO:0007669"/>
    <property type="project" value="TreeGrafter"/>
</dbReference>
<dbReference type="InterPro" id="IPR016024">
    <property type="entry name" value="ARM-type_fold"/>
</dbReference>
<keyword evidence="3 8" id="KW-0690">Ribosome biogenesis</keyword>
<dbReference type="PROSITE" id="PS50077">
    <property type="entry name" value="HEAT_REPEAT"/>
    <property type="match status" value="1"/>
</dbReference>
<dbReference type="GO" id="GO:0045943">
    <property type="term" value="P:positive regulation of transcription by RNA polymerase I"/>
    <property type="evidence" value="ECO:0007669"/>
    <property type="project" value="TreeGrafter"/>
</dbReference>
<accession>A0A9P0CTU5</accession>
<reference evidence="10" key="1">
    <citation type="submission" date="2022-01" db="EMBL/GenBank/DDBJ databases">
        <authorList>
            <person name="King R."/>
        </authorList>
    </citation>
    <scope>NUCLEOTIDE SEQUENCE</scope>
</reference>
<name>A0A9P0CTU5_9CUCU</name>
<dbReference type="Pfam" id="PF08146">
    <property type="entry name" value="BP28CT"/>
    <property type="match status" value="1"/>
</dbReference>
<gene>
    <name evidence="10" type="ORF">PSYICH_LOCUS5730</name>
</gene>
<evidence type="ECO:0000256" key="4">
    <source>
        <dbReference type="ARBA" id="ARBA00022552"/>
    </source>
</evidence>
<protein>
    <recommendedName>
        <fullName evidence="8">HEAT repeat-containing protein 1</fullName>
    </recommendedName>
</protein>
<dbReference type="GO" id="GO:0030515">
    <property type="term" value="F:snoRNA binding"/>
    <property type="evidence" value="ECO:0007669"/>
    <property type="project" value="TreeGrafter"/>
</dbReference>
<feature type="repeat" description="HEAT" evidence="7">
    <location>
        <begin position="1981"/>
        <end position="2017"/>
    </location>
</feature>
<keyword evidence="6 8" id="KW-0687">Ribonucleoprotein</keyword>
<proteinExistence type="inferred from homology"/>
<comment type="function">
    <text evidence="8">Involved in nucleolar processing of pre-18S ribosomal RNA.</text>
</comment>
<dbReference type="Gene3D" id="1.25.10.10">
    <property type="entry name" value="Leucine-rich Repeat Variant"/>
    <property type="match status" value="2"/>
</dbReference>
<keyword evidence="4 8" id="KW-0698">rRNA processing</keyword>
<evidence type="ECO:0000256" key="6">
    <source>
        <dbReference type="ARBA" id="ARBA00023274"/>
    </source>
</evidence>
<evidence type="ECO:0000313" key="11">
    <source>
        <dbReference type="Proteomes" id="UP001153636"/>
    </source>
</evidence>
<dbReference type="SUPFAM" id="SSF48371">
    <property type="entry name" value="ARM repeat"/>
    <property type="match status" value="2"/>
</dbReference>
<sequence length="2019" mass="231931">MATSLAEQLQRLAIPQSSAIKRDKKRPSLLFDPKKAAELSREIFYQIGLEGLEELTQKNEVFSQFKDGLFHATSKEFERSVQNTEANEKLNKSIKKFLLLLSPYFMLNCSHKALEWLVNRFSIHEYNKEDLLMLCLPYHESNIFVRVIQIVVFKNKRDGFYFLKQLQLPGTHLPKQILLSHSASNNEFLKFVSKYIKDLLKYHEKHYLLTVAFNFYCTVFSGALEYSNDITEDQVSQLLPLLLKGLNSPIADFGAASYVITARLVSKTNLSNKLLDKFVEKISEVKVESLKTEACLLLLVIYQSQKQYTNFPTIAIISLSEKEWLPKMLSSLQTSGSFIYPFFERLITSAFIEGVNNDFKLVRDMVKACLDQLKVKEEFVSIILNSLLDAAHQDDISAEAKEWSIGILESMETQYPSVFDKEVYRILSTTADKKSIKRRKCLTKLLKNTMTYKGKFDVFGKLYHPNPCIRGEGVKFLLDNYDALRDTDKEIINNFFIDGLRSDNKDMVKETLKLVKKTDKIDKDVLKKSLAILSFKYHKDKVGWRLVYKEVTNMLFTLYPPTDWEVFLVIFPFLLPETSEDLPRAKKLLELPFISNHDLFKSDIHRLKSVSNEEAFVKLILKVLSKNTDIHNVSNFIKVLKGIPDEMWDSYHKYISFLILGTILPQRSSLEIGSLVIDFLPKLFENITQKFDYEKTISGNIQEAIKGKFPIQGFLKCLINLTYKIEKAQIDLKMRDFLLPNAENRFFLSTTKILLENNVEYLKKFLKKICDNDAVVIESLLNVCLCQNDGLKITILNFVNNNLQENDESKTLIYIDQFVPIFLLVLLSDPDENIRRIIIDIFITLINSSTRKGNSFYYLINVVIKNKEEIILDHEQLPLIIFKALDPSNTKKDKKSASDLNLIRNQLLKTCCQSLTPAYLKSRILYALSLINSFEILEETAKLALSILEENTLEIKSFNAEIVVHIVAKVTSNVINKLNLDSTAWKLIEIFIKNDETLIYNDSEDKITPSVLMLNQLDRELFISLDNAEVIKKLLDIVVEKSATAQNPEVLPAALRIFKHIDLDSVWITGQLIGMRDVLSPKIDASKKKRRIGVVPTVDILDTLEWRKGVAVLEFIQDKKKIRNTDSLVPILFDVLKRCLDFDEQSAVEYPKQLLLSLILHCFAKTEEIIPDNVFNIELIVQCIRASQNPQTHHHALLVLTHTAHLVPTQVLHHMMAIFTFMGSSVLRHDDAYSFHIIFKIIDTIIPIIVNEHEEGDRTSNVTKVLRVFVDALLDVPDHRRIPLFKQLLDRIDVKKNLFLFLLLIFETQVTHASFNKQRKNGVPNKLDVATDLCKEFPPDIIIYNGIKLIKYLQELPDEKEENTEINNAENLTFNLSTHTPKDFRHYKYILVKFISNLLSSSQFVNSVAALTDEAELQLEPLFKDLIVVILQYVQRISKVAERNANTPQAQYWKVMLHLSYDVLDSVNALLTSQMFLLVTKGLMVHKLGTVRRRILELLNNKLQYNQQFFEDCDKNDIYSLIPSIVTIIESVEEEIDSEQETIVQTSLLSLKLLVKSLAWQEPEKFVQILEFITGILQSGKVQNNVLASVVLCLAELCVNLKGHAISSLPEFMPALMQILKKQKNGDGNSVLLRSLVTAVEKVLDSMPLFLSPYLEKLLTEISLLMSRWITSEEKEVQPFTNKLSSIKQKIGSSISLRTLLPAMEICYNKLVRKSCYNACCSLMDILAKSITNATASDINSNLNELTNFFLDILKFRADSNCDLDEANMVENHIIGAFTVLVLKLSENSFRPLYYKVYDWAIRSRDKSERVITFYNFSSKIAHSLKGLFLLFAGHFIGNAAQILDACNNIKTDKLYFDDDLKNILLLENVLSTLDALFMYDTQKFINRDRFDILMQPLVDQLENTLGGTDALMTRNEKLLVPCLVHFSVATSDDSLWKQLNYQVLLKMRHNSAKIRLCALQYLTEFVNKLGEDFLPLLPETIPFLAELLEDEEEDVEKACRKAVQEMEKVLGEPLQKYF</sequence>
<dbReference type="OrthoDB" id="31183at2759"/>
<dbReference type="SMART" id="SM01036">
    <property type="entry name" value="BP28CT"/>
    <property type="match status" value="1"/>
</dbReference>
<dbReference type="InterPro" id="IPR022125">
    <property type="entry name" value="U3snoRNP10_N"/>
</dbReference>
<dbReference type="InterPro" id="IPR040191">
    <property type="entry name" value="UTP10"/>
</dbReference>
<dbReference type="EMBL" id="OV651830">
    <property type="protein sequence ID" value="CAH1104889.1"/>
    <property type="molecule type" value="Genomic_DNA"/>
</dbReference>
<comment type="subcellular location">
    <subcellularLocation>
        <location evidence="1 8">Nucleus</location>
        <location evidence="1 8">Nucleolus</location>
    </subcellularLocation>
</comment>
<dbReference type="InterPro" id="IPR056473">
    <property type="entry name" value="HEAT_Utp10/HEAT1"/>
</dbReference>
<comment type="similarity">
    <text evidence="2 8">Belongs to the HEATR1/UTP10 family.</text>
</comment>
<keyword evidence="11" id="KW-1185">Reference proteome</keyword>
<evidence type="ECO:0000256" key="7">
    <source>
        <dbReference type="PROSITE-ProRule" id="PRU00103"/>
    </source>
</evidence>
<dbReference type="GO" id="GO:0032040">
    <property type="term" value="C:small-subunit processome"/>
    <property type="evidence" value="ECO:0007669"/>
    <property type="project" value="TreeGrafter"/>
</dbReference>
<dbReference type="InterPro" id="IPR021133">
    <property type="entry name" value="HEAT_type_2"/>
</dbReference>
<evidence type="ECO:0000256" key="3">
    <source>
        <dbReference type="ARBA" id="ARBA00022517"/>
    </source>
</evidence>
<dbReference type="PANTHER" id="PTHR13457">
    <property type="entry name" value="BAP28"/>
    <property type="match status" value="1"/>
</dbReference>
<dbReference type="InterPro" id="IPR012954">
    <property type="entry name" value="BP28_C_dom"/>
</dbReference>
<evidence type="ECO:0000256" key="8">
    <source>
        <dbReference type="RuleBase" id="RU367065"/>
    </source>
</evidence>
<evidence type="ECO:0000256" key="5">
    <source>
        <dbReference type="ARBA" id="ARBA00023242"/>
    </source>
</evidence>
<dbReference type="Pfam" id="PF12397">
    <property type="entry name" value="U3snoRNP10"/>
    <property type="match status" value="1"/>
</dbReference>
<dbReference type="Pfam" id="PF23243">
    <property type="entry name" value="HEAT_HEATR1"/>
    <property type="match status" value="1"/>
</dbReference>
<dbReference type="GO" id="GO:0000462">
    <property type="term" value="P:maturation of SSU-rRNA from tricistronic rRNA transcript (SSU-rRNA, 5.8S rRNA, LSU-rRNA)"/>
    <property type="evidence" value="ECO:0007669"/>
    <property type="project" value="TreeGrafter"/>
</dbReference>
<evidence type="ECO:0000256" key="2">
    <source>
        <dbReference type="ARBA" id="ARBA00010559"/>
    </source>
</evidence>